<evidence type="ECO:0000259" key="2">
    <source>
        <dbReference type="PROSITE" id="PS51464"/>
    </source>
</evidence>
<dbReference type="InterPro" id="IPR035472">
    <property type="entry name" value="RpiR-like_SIS"/>
</dbReference>
<name>A0ABR5MFH6_9BACI</name>
<dbReference type="HAMAP" id="MF_01240">
    <property type="entry name" value="UPF0309"/>
    <property type="match status" value="1"/>
</dbReference>
<dbReference type="CDD" id="cd05013">
    <property type="entry name" value="SIS_RpiR"/>
    <property type="match status" value="1"/>
</dbReference>
<evidence type="ECO:0000313" key="3">
    <source>
        <dbReference type="EMBL" id="KPH70963.1"/>
    </source>
</evidence>
<dbReference type="Gene3D" id="3.40.50.10490">
    <property type="entry name" value="Glucose-6-phosphate isomerase like protein, domain 1"/>
    <property type="match status" value="1"/>
</dbReference>
<sequence length="242" mass="26677">MIHPYFNQVKEILDKVEIEEAKKLEQAAEKICEAFQHDGVVHLFGSGHSHILTEEVYYRAGGLVPIHPIFHEPLMLHEGAICSSELERKSGYAKTFMEEQDIRENDVMIVISTSGRNPVPIETALLSKEKGAFVIGLSSHVYAEGQTSRHVSGKFLHEVVDVGIDNHIPVGDALLTNENVSVGFAPGSTTVGASILNAMMAEAISRMVEKGITPPVFLSGNVDGADKHNYVLMEKYSHRIRF</sequence>
<evidence type="ECO:0000313" key="4">
    <source>
        <dbReference type="Proteomes" id="UP000037854"/>
    </source>
</evidence>
<reference evidence="3 4" key="1">
    <citation type="submission" date="2015-07" db="EMBL/GenBank/DDBJ databases">
        <title>High-quality draft genome sequence of Oceanobacillus caeni HM6, a bacillus isolated from a human feces.</title>
        <authorList>
            <person name="Kumar J."/>
            <person name="Verma M.K."/>
            <person name="Pandey R."/>
            <person name="Bhambi M."/>
            <person name="Chauhan N."/>
        </authorList>
    </citation>
    <scope>NUCLEOTIDE SEQUENCE [LARGE SCALE GENOMIC DNA]</scope>
    <source>
        <strain evidence="3 4">HM6</strain>
    </source>
</reference>
<gene>
    <name evidence="3" type="ORF">AFL42_16460</name>
</gene>
<protein>
    <recommendedName>
        <fullName evidence="1">UPF0309 protein AFL42_16460</fullName>
    </recommendedName>
</protein>
<dbReference type="InterPro" id="IPR046348">
    <property type="entry name" value="SIS_dom_sf"/>
</dbReference>
<dbReference type="InterPro" id="IPR001347">
    <property type="entry name" value="SIS_dom"/>
</dbReference>
<dbReference type="InterPro" id="IPR050099">
    <property type="entry name" value="SIS_GmhA/DiaA_subfam"/>
</dbReference>
<organism evidence="3 4">
    <name type="scientific">Oceanobacillus caeni</name>
    <dbReference type="NCBI Taxonomy" id="405946"/>
    <lineage>
        <taxon>Bacteria</taxon>
        <taxon>Bacillati</taxon>
        <taxon>Bacillota</taxon>
        <taxon>Bacilli</taxon>
        <taxon>Bacillales</taxon>
        <taxon>Bacillaceae</taxon>
        <taxon>Oceanobacillus</taxon>
    </lineage>
</organism>
<dbReference type="Pfam" id="PF13580">
    <property type="entry name" value="SIS_2"/>
    <property type="match status" value="1"/>
</dbReference>
<dbReference type="PANTHER" id="PTHR30390:SF7">
    <property type="entry name" value="PHOSPHOHEPTOSE ISOMERASE"/>
    <property type="match status" value="1"/>
</dbReference>
<keyword evidence="4" id="KW-1185">Reference proteome</keyword>
<dbReference type="NCBIfam" id="NF002805">
    <property type="entry name" value="PRK02947.1"/>
    <property type="match status" value="1"/>
</dbReference>
<accession>A0ABR5MFH6</accession>
<evidence type="ECO:0000256" key="1">
    <source>
        <dbReference type="HAMAP-Rule" id="MF_01240"/>
    </source>
</evidence>
<feature type="domain" description="SIS" evidence="2">
    <location>
        <begin position="31"/>
        <end position="214"/>
    </location>
</feature>
<dbReference type="PANTHER" id="PTHR30390">
    <property type="entry name" value="SEDOHEPTULOSE 7-PHOSPHATE ISOMERASE / DNAA INITIATOR-ASSOCIATING FACTOR FOR REPLICATION INITIATION"/>
    <property type="match status" value="1"/>
</dbReference>
<proteinExistence type="inferred from homology"/>
<dbReference type="EMBL" id="LGTK01000097">
    <property type="protein sequence ID" value="KPH70963.1"/>
    <property type="molecule type" value="Genomic_DNA"/>
</dbReference>
<comment type="caution">
    <text evidence="3">The sequence shown here is derived from an EMBL/GenBank/DDBJ whole genome shotgun (WGS) entry which is preliminary data.</text>
</comment>
<dbReference type="RefSeq" id="WP_047184144.1">
    <property type="nucleotide sequence ID" value="NZ_LGTK01000097.1"/>
</dbReference>
<dbReference type="InterPro" id="IPR022951">
    <property type="entry name" value="UPF0309"/>
</dbReference>
<dbReference type="PROSITE" id="PS51464">
    <property type="entry name" value="SIS"/>
    <property type="match status" value="1"/>
</dbReference>
<dbReference type="SUPFAM" id="SSF53697">
    <property type="entry name" value="SIS domain"/>
    <property type="match status" value="1"/>
</dbReference>
<dbReference type="Proteomes" id="UP000037854">
    <property type="component" value="Unassembled WGS sequence"/>
</dbReference>
<comment type="similarity">
    <text evidence="1">Belongs to the UPF0309 family.</text>
</comment>